<keyword evidence="1" id="KW-0812">Transmembrane</keyword>
<gene>
    <name evidence="3" type="ORF">SAMN05216521_10838</name>
</gene>
<keyword evidence="1" id="KW-1133">Transmembrane helix</keyword>
<evidence type="ECO:0000256" key="1">
    <source>
        <dbReference type="SAM" id="Phobius"/>
    </source>
</evidence>
<keyword evidence="1" id="KW-0472">Membrane</keyword>
<reference evidence="3 4" key="1">
    <citation type="submission" date="2016-10" db="EMBL/GenBank/DDBJ databases">
        <authorList>
            <person name="Varghese N."/>
            <person name="Submissions S."/>
        </authorList>
    </citation>
    <scope>NUCLEOTIDE SEQUENCE [LARGE SCALE GENOMIC DNA]</scope>
    <source>
        <strain evidence="3 4">NLAE-zl-C196</strain>
    </source>
</reference>
<dbReference type="EMBL" id="FOIO01000083">
    <property type="protein sequence ID" value="SEU17611.1"/>
    <property type="molecule type" value="Genomic_DNA"/>
</dbReference>
<proteinExistence type="predicted"/>
<dbReference type="AlphaFoldDB" id="A0A1I0K1W5"/>
<organism evidence="3 4">
    <name type="scientific">Enterocloster clostridioformis</name>
    <dbReference type="NCBI Taxonomy" id="1531"/>
    <lineage>
        <taxon>Bacteria</taxon>
        <taxon>Bacillati</taxon>
        <taxon>Bacillota</taxon>
        <taxon>Clostridia</taxon>
        <taxon>Lachnospirales</taxon>
        <taxon>Lachnospiraceae</taxon>
        <taxon>Enterocloster</taxon>
    </lineage>
</organism>
<comment type="caution">
    <text evidence="3">The sequence shown here is derived from an EMBL/GenBank/DDBJ whole genome shotgun (WGS) entry which is preliminary data.</text>
</comment>
<feature type="transmembrane region" description="Helical" evidence="1">
    <location>
        <begin position="293"/>
        <end position="311"/>
    </location>
</feature>
<name>A0A1I0K1W5_9FIRM</name>
<feature type="domain" description="Zinc-ribbon" evidence="2">
    <location>
        <begin position="389"/>
        <end position="411"/>
    </location>
</feature>
<evidence type="ECO:0000259" key="2">
    <source>
        <dbReference type="Pfam" id="PF13240"/>
    </source>
</evidence>
<feature type="transmembrane region" description="Helical" evidence="1">
    <location>
        <begin position="317"/>
        <end position="336"/>
    </location>
</feature>
<protein>
    <recommendedName>
        <fullName evidence="2">Zinc-ribbon domain-containing protein</fullName>
    </recommendedName>
</protein>
<accession>A0A1I0K1W5</accession>
<dbReference type="Proteomes" id="UP000182121">
    <property type="component" value="Unassembled WGS sequence"/>
</dbReference>
<dbReference type="Pfam" id="PF13240">
    <property type="entry name" value="Zn_Ribbon_1"/>
    <property type="match status" value="1"/>
</dbReference>
<evidence type="ECO:0000313" key="4">
    <source>
        <dbReference type="Proteomes" id="UP000182121"/>
    </source>
</evidence>
<sequence length="411" mass="46751">MKCPKCGHTNCQYVSQTSTSSKGYGICKGICGGALLGPIGLLCGLCGTGTTSATNEYWVCQDCGVKFDAADAEREMQKKIPVRFYMEHKAELPEFEFDEKVRRFMGIYESLVANTPLARKILVRDDNSNVFFVSQKRSCDKELIQKETLLFAVPGELGLIVSVDGLFVGDVFLKHEDVSTIGTFGKVVYINQYGLLMGDPDTSEDVKKLLLSFLIKAKDAGKFSAYEEALKLLQTYPRPKADSRSYFSVQKEYEDYIKQLYERKMVIFSQKEPSKYREFCEIEERKKSAQTKVTIAIVAISIFIALIRWGMVGFLSGAIWGALTFLVLYFVQFVYFDGEKWTEHEKRLLPEEVQELKHEMELEPMKRSGTINEIYLYKKYGEIKKAVKKCPNCGNELDRNGNFCNKCGTRL</sequence>
<dbReference type="InterPro" id="IPR026870">
    <property type="entry name" value="Zinc_ribbon_dom"/>
</dbReference>
<evidence type="ECO:0000313" key="3">
    <source>
        <dbReference type="EMBL" id="SEU17611.1"/>
    </source>
</evidence>
<dbReference type="RefSeq" id="WP_074664348.1">
    <property type="nucleotide sequence ID" value="NZ_FOIO01000083.1"/>
</dbReference>